<comment type="similarity">
    <text evidence="1 2">Belongs to the universal stress protein A family.</text>
</comment>
<dbReference type="OrthoDB" id="9788959at2"/>
<comment type="subcellular location">
    <subcellularLocation>
        <location evidence="2">Cytoplasm</location>
    </subcellularLocation>
</comment>
<evidence type="ECO:0000256" key="2">
    <source>
        <dbReference type="PIRNR" id="PIRNR006276"/>
    </source>
</evidence>
<dbReference type="RefSeq" id="WP_005991131.1">
    <property type="nucleotide sequence ID" value="NZ_AECZ01000003.1"/>
</dbReference>
<dbReference type="PANTHER" id="PTHR46268">
    <property type="entry name" value="STRESS RESPONSE PROTEIN NHAX"/>
    <property type="match status" value="1"/>
</dbReference>
<dbReference type="eggNOG" id="COG0589">
    <property type="taxonomic scope" value="Bacteria"/>
</dbReference>
<dbReference type="GO" id="GO:0005737">
    <property type="term" value="C:cytoplasm"/>
    <property type="evidence" value="ECO:0007669"/>
    <property type="project" value="UniProtKB-SubCell"/>
</dbReference>
<dbReference type="PRINTS" id="PR01438">
    <property type="entry name" value="UNVRSLSTRESS"/>
</dbReference>
<organism evidence="4 5">
    <name type="scientific">Solidesulfovibrio fructosivorans JJ]</name>
    <dbReference type="NCBI Taxonomy" id="596151"/>
    <lineage>
        <taxon>Bacteria</taxon>
        <taxon>Pseudomonadati</taxon>
        <taxon>Thermodesulfobacteriota</taxon>
        <taxon>Desulfovibrionia</taxon>
        <taxon>Desulfovibrionales</taxon>
        <taxon>Desulfovibrionaceae</taxon>
        <taxon>Solidesulfovibrio</taxon>
    </lineage>
</organism>
<dbReference type="CDD" id="cd00293">
    <property type="entry name" value="USP-like"/>
    <property type="match status" value="1"/>
</dbReference>
<keyword evidence="5" id="KW-1185">Reference proteome</keyword>
<evidence type="ECO:0000313" key="5">
    <source>
        <dbReference type="Proteomes" id="UP000006250"/>
    </source>
</evidence>
<dbReference type="SUPFAM" id="SSF52402">
    <property type="entry name" value="Adenine nucleotide alpha hydrolases-like"/>
    <property type="match status" value="1"/>
</dbReference>
<dbReference type="PANTHER" id="PTHR46268:SF6">
    <property type="entry name" value="UNIVERSAL STRESS PROTEIN UP12"/>
    <property type="match status" value="1"/>
</dbReference>
<dbReference type="EMBL" id="AECZ01000003">
    <property type="protein sequence ID" value="EFL52593.1"/>
    <property type="molecule type" value="Genomic_DNA"/>
</dbReference>
<evidence type="ECO:0000256" key="1">
    <source>
        <dbReference type="ARBA" id="ARBA00008791"/>
    </source>
</evidence>
<evidence type="ECO:0000259" key="3">
    <source>
        <dbReference type="Pfam" id="PF00582"/>
    </source>
</evidence>
<dbReference type="InterPro" id="IPR014729">
    <property type="entry name" value="Rossmann-like_a/b/a_fold"/>
</dbReference>
<protein>
    <recommendedName>
        <fullName evidence="2">Universal stress protein</fullName>
    </recommendedName>
</protein>
<feature type="domain" description="UspA" evidence="3">
    <location>
        <begin position="6"/>
        <end position="145"/>
    </location>
</feature>
<proteinExistence type="inferred from homology"/>
<name>E1JSW0_SOLFR</name>
<dbReference type="Gene3D" id="3.40.50.620">
    <property type="entry name" value="HUPs"/>
    <property type="match status" value="1"/>
</dbReference>
<comment type="caution">
    <text evidence="4">The sequence shown here is derived from an EMBL/GenBank/DDBJ whole genome shotgun (WGS) entry which is preliminary data.</text>
</comment>
<dbReference type="InterPro" id="IPR006016">
    <property type="entry name" value="UspA"/>
</dbReference>
<dbReference type="STRING" id="596151.DesfrDRAFT_0699"/>
<keyword evidence="2" id="KW-0963">Cytoplasm</keyword>
<dbReference type="PIRSF" id="PIRSF006276">
    <property type="entry name" value="UspA"/>
    <property type="match status" value="1"/>
</dbReference>
<dbReference type="Pfam" id="PF00582">
    <property type="entry name" value="Usp"/>
    <property type="match status" value="1"/>
</dbReference>
<dbReference type="Proteomes" id="UP000006250">
    <property type="component" value="Unassembled WGS sequence"/>
</dbReference>
<gene>
    <name evidence="4" type="ORF">DesfrDRAFT_0699</name>
</gene>
<dbReference type="InterPro" id="IPR006015">
    <property type="entry name" value="Universal_stress_UspA"/>
</dbReference>
<accession>E1JSW0</accession>
<reference evidence="4 5" key="1">
    <citation type="submission" date="2010-08" db="EMBL/GenBank/DDBJ databases">
        <title>The draft genome of Desulfovibrio fructosovorans JJ.</title>
        <authorList>
            <consortium name="US DOE Joint Genome Institute (JGI-PGF)"/>
            <person name="Lucas S."/>
            <person name="Copeland A."/>
            <person name="Lapidus A."/>
            <person name="Cheng J.-F."/>
            <person name="Bruce D."/>
            <person name="Goodwin L."/>
            <person name="Pitluck S."/>
            <person name="Land M.L."/>
            <person name="Hauser L."/>
            <person name="Chang Y.-J."/>
            <person name="Jeffries C."/>
            <person name="Wall J.D."/>
            <person name="Stahl D.A."/>
            <person name="Arkin A.P."/>
            <person name="Dehal P."/>
            <person name="Stolyar S.M."/>
            <person name="Hazen T.C."/>
            <person name="Woyke T.J."/>
        </authorList>
    </citation>
    <scope>NUCLEOTIDE SEQUENCE [LARGE SCALE GENOMIC DNA]</scope>
    <source>
        <strain evidence="4 5">JJ</strain>
    </source>
</reference>
<evidence type="ECO:0000313" key="4">
    <source>
        <dbReference type="EMBL" id="EFL52593.1"/>
    </source>
</evidence>
<sequence length="147" mass="16082">MSPQVETILLAVDFSEAAQYLAEYATIFAKGLGARLLVLYVSPSMNRYASLYVPPQSIRTLVDQILEGANRVMGEFMDARFADMAAEGRVEYGYAPEKILEVARKAGVDMIIMGTHGRRGVDRIPFGSVAEKVVKTATVPVLTVRPV</sequence>
<dbReference type="AlphaFoldDB" id="E1JSW0"/>